<proteinExistence type="predicted"/>
<sequence length="209" mass="24009">MAFRMGLWRRQQLKARKAKLIILKNKLQFQILLTKLSTESLVLIKTGNYCTYIAEELQSDLINHYEKRAEYCQVSLDVAMRQFTPSPGVPSQLSIINDFEDAINLADIFSKRVKEGLELRRVEFGKIKELMQGLNYALKSKARRDPVRIEVKMEQALVKAEQVKSKLENLKSEWDGVKDTLNRGIDDCIQRVNIRLQDAIAQALGPGEE</sequence>
<evidence type="ECO:0000313" key="1">
    <source>
        <dbReference type="EMBL" id="CAL8107878.1"/>
    </source>
</evidence>
<reference evidence="1 2" key="1">
    <citation type="submission" date="2024-08" db="EMBL/GenBank/DDBJ databases">
        <authorList>
            <person name="Cucini C."/>
            <person name="Frati F."/>
        </authorList>
    </citation>
    <scope>NUCLEOTIDE SEQUENCE [LARGE SCALE GENOMIC DNA]</scope>
</reference>
<protein>
    <submittedName>
        <fullName evidence="1">Uncharacterized protein</fullName>
    </submittedName>
</protein>
<keyword evidence="2" id="KW-1185">Reference proteome</keyword>
<comment type="caution">
    <text evidence="1">The sequence shown here is derived from an EMBL/GenBank/DDBJ whole genome shotgun (WGS) entry which is preliminary data.</text>
</comment>
<dbReference type="Proteomes" id="UP001642540">
    <property type="component" value="Unassembled WGS sequence"/>
</dbReference>
<name>A0ABP1QLW6_9HEXA</name>
<evidence type="ECO:0000313" key="2">
    <source>
        <dbReference type="Proteomes" id="UP001642540"/>
    </source>
</evidence>
<accession>A0ABP1QLW6</accession>
<dbReference type="EMBL" id="CAXLJM020000039">
    <property type="protein sequence ID" value="CAL8107878.1"/>
    <property type="molecule type" value="Genomic_DNA"/>
</dbReference>
<organism evidence="1 2">
    <name type="scientific">Orchesella dallaii</name>
    <dbReference type="NCBI Taxonomy" id="48710"/>
    <lineage>
        <taxon>Eukaryota</taxon>
        <taxon>Metazoa</taxon>
        <taxon>Ecdysozoa</taxon>
        <taxon>Arthropoda</taxon>
        <taxon>Hexapoda</taxon>
        <taxon>Collembola</taxon>
        <taxon>Entomobryomorpha</taxon>
        <taxon>Entomobryoidea</taxon>
        <taxon>Orchesellidae</taxon>
        <taxon>Orchesellinae</taxon>
        <taxon>Orchesella</taxon>
    </lineage>
</organism>
<gene>
    <name evidence="1" type="ORF">ODALV1_LOCUS12798</name>
</gene>